<keyword evidence="7" id="KW-1185">Reference proteome</keyword>
<evidence type="ECO:0000256" key="4">
    <source>
        <dbReference type="SAM" id="MobiDB-lite"/>
    </source>
</evidence>
<dbReference type="Proteomes" id="UP000298358">
    <property type="component" value="Unassembled WGS sequence"/>
</dbReference>
<proteinExistence type="predicted"/>
<dbReference type="InterPro" id="IPR011991">
    <property type="entry name" value="ArsR-like_HTH"/>
</dbReference>
<dbReference type="InterPro" id="IPR036388">
    <property type="entry name" value="WH-like_DNA-bd_sf"/>
</dbReference>
<dbReference type="InterPro" id="IPR051081">
    <property type="entry name" value="HTH_MetalResp_TranReg"/>
</dbReference>
<dbReference type="PANTHER" id="PTHR33154:SF15">
    <property type="entry name" value="REGULATORY PROTEIN ARSR"/>
    <property type="match status" value="1"/>
</dbReference>
<accession>A0A4Y9FZ42</accession>
<sequence length="202" mass="22834">MTDEQPEQPTRERRVLDVAALRALGHPLRMRIFDILSQHGPQTSSTLAELTGESSGSTSYHLRILAKQELIREIPERSTGRERWWERPKGSTAWGDTDDTRSPAGRAALQAATSEFHRLRNEETLDFFTRRADREPEEWRDVSSSFTTTARMTPAQLAEIGDQIEAIITAAGERYRDQEGEDVRSVTIRADLFPLRQLGGAS</sequence>
<evidence type="ECO:0000313" key="6">
    <source>
        <dbReference type="EMBL" id="TFU34689.1"/>
    </source>
</evidence>
<dbReference type="Pfam" id="PF12840">
    <property type="entry name" value="HTH_20"/>
    <property type="match status" value="1"/>
</dbReference>
<protein>
    <submittedName>
        <fullName evidence="6">ArsR family transcriptional regulator</fullName>
    </submittedName>
</protein>
<evidence type="ECO:0000256" key="3">
    <source>
        <dbReference type="ARBA" id="ARBA00023163"/>
    </source>
</evidence>
<evidence type="ECO:0000259" key="5">
    <source>
        <dbReference type="SMART" id="SM00418"/>
    </source>
</evidence>
<dbReference type="GO" id="GO:0003677">
    <property type="term" value="F:DNA binding"/>
    <property type="evidence" value="ECO:0007669"/>
    <property type="project" value="UniProtKB-KW"/>
</dbReference>
<dbReference type="EMBL" id="SPQB01000001">
    <property type="protein sequence ID" value="TFU34689.1"/>
    <property type="molecule type" value="Genomic_DNA"/>
</dbReference>
<evidence type="ECO:0000256" key="2">
    <source>
        <dbReference type="ARBA" id="ARBA00023125"/>
    </source>
</evidence>
<dbReference type="InterPro" id="IPR036390">
    <property type="entry name" value="WH_DNA-bd_sf"/>
</dbReference>
<organism evidence="6 7">
    <name type="scientific">Microbacterium paludicola</name>
    <dbReference type="NCBI Taxonomy" id="300019"/>
    <lineage>
        <taxon>Bacteria</taxon>
        <taxon>Bacillati</taxon>
        <taxon>Actinomycetota</taxon>
        <taxon>Actinomycetes</taxon>
        <taxon>Micrococcales</taxon>
        <taxon>Microbacteriaceae</taxon>
        <taxon>Microbacterium</taxon>
    </lineage>
</organism>
<dbReference type="Gene3D" id="1.10.10.10">
    <property type="entry name" value="Winged helix-like DNA-binding domain superfamily/Winged helix DNA-binding domain"/>
    <property type="match status" value="1"/>
</dbReference>
<evidence type="ECO:0000313" key="7">
    <source>
        <dbReference type="Proteomes" id="UP000298358"/>
    </source>
</evidence>
<dbReference type="SMART" id="SM00418">
    <property type="entry name" value="HTH_ARSR"/>
    <property type="match status" value="1"/>
</dbReference>
<dbReference type="GO" id="GO:0003700">
    <property type="term" value="F:DNA-binding transcription factor activity"/>
    <property type="evidence" value="ECO:0007669"/>
    <property type="project" value="InterPro"/>
</dbReference>
<gene>
    <name evidence="6" type="ORF">E4U02_00880</name>
</gene>
<dbReference type="SUPFAM" id="SSF46785">
    <property type="entry name" value="Winged helix' DNA-binding domain"/>
    <property type="match status" value="1"/>
</dbReference>
<reference evidence="6 7" key="1">
    <citation type="submission" date="2019-03" db="EMBL/GenBank/DDBJ databases">
        <title>Diversity of the mouse oral microbiome.</title>
        <authorList>
            <person name="Joseph S."/>
            <person name="Aduse-Opoku J."/>
            <person name="Curtis M."/>
            <person name="Wade W."/>
            <person name="Hashim A."/>
        </authorList>
    </citation>
    <scope>NUCLEOTIDE SEQUENCE [LARGE SCALE GENOMIC DNA]</scope>
    <source>
        <strain evidence="6 7">P1012</strain>
    </source>
</reference>
<feature type="domain" description="HTH arsR-type" evidence="5">
    <location>
        <begin position="19"/>
        <end position="133"/>
    </location>
</feature>
<keyword evidence="3" id="KW-0804">Transcription</keyword>
<dbReference type="InterPro" id="IPR001845">
    <property type="entry name" value="HTH_ArsR_DNA-bd_dom"/>
</dbReference>
<evidence type="ECO:0000256" key="1">
    <source>
        <dbReference type="ARBA" id="ARBA00023015"/>
    </source>
</evidence>
<dbReference type="AlphaFoldDB" id="A0A4Y9FZ42"/>
<dbReference type="OrthoDB" id="7945987at2"/>
<feature type="region of interest" description="Disordered" evidence="4">
    <location>
        <begin position="82"/>
        <end position="102"/>
    </location>
</feature>
<dbReference type="RefSeq" id="WP_135112208.1">
    <property type="nucleotide sequence ID" value="NZ_JADGLL010000001.1"/>
</dbReference>
<keyword evidence="1" id="KW-0805">Transcription regulation</keyword>
<name>A0A4Y9FZ42_9MICO</name>
<dbReference type="CDD" id="cd00090">
    <property type="entry name" value="HTH_ARSR"/>
    <property type="match status" value="1"/>
</dbReference>
<dbReference type="PANTHER" id="PTHR33154">
    <property type="entry name" value="TRANSCRIPTIONAL REGULATOR, ARSR FAMILY"/>
    <property type="match status" value="1"/>
</dbReference>
<comment type="caution">
    <text evidence="6">The sequence shown here is derived from an EMBL/GenBank/DDBJ whole genome shotgun (WGS) entry which is preliminary data.</text>
</comment>
<keyword evidence="2" id="KW-0238">DNA-binding</keyword>